<name>A0AAV2TG06_CALDB</name>
<dbReference type="GO" id="GO:0004672">
    <property type="term" value="F:protein kinase activity"/>
    <property type="evidence" value="ECO:0007669"/>
    <property type="project" value="InterPro"/>
</dbReference>
<dbReference type="InterPro" id="IPR043129">
    <property type="entry name" value="ATPase_NBD"/>
</dbReference>
<dbReference type="FunFam" id="2.60.40.10:FF:000080">
    <property type="entry name" value="Myosin light chain kinase, smooth muscle"/>
    <property type="match status" value="1"/>
</dbReference>
<organism evidence="9 10">
    <name type="scientific">Calicophoron daubneyi</name>
    <name type="common">Rumen fluke</name>
    <name type="synonym">Paramphistomum daubneyi</name>
    <dbReference type="NCBI Taxonomy" id="300641"/>
    <lineage>
        <taxon>Eukaryota</taxon>
        <taxon>Metazoa</taxon>
        <taxon>Spiralia</taxon>
        <taxon>Lophotrochozoa</taxon>
        <taxon>Platyhelminthes</taxon>
        <taxon>Trematoda</taxon>
        <taxon>Digenea</taxon>
        <taxon>Plagiorchiida</taxon>
        <taxon>Pronocephalata</taxon>
        <taxon>Paramphistomoidea</taxon>
        <taxon>Paramphistomidae</taxon>
        <taxon>Calicophoron</taxon>
    </lineage>
</organism>
<evidence type="ECO:0000313" key="9">
    <source>
        <dbReference type="EMBL" id="CAL5135227.1"/>
    </source>
</evidence>
<dbReference type="InterPro" id="IPR003598">
    <property type="entry name" value="Ig_sub2"/>
</dbReference>
<dbReference type="InterPro" id="IPR000219">
    <property type="entry name" value="DH_dom"/>
</dbReference>
<feature type="compositionally biased region" description="Basic and acidic residues" evidence="4">
    <location>
        <begin position="2278"/>
        <end position="2287"/>
    </location>
</feature>
<dbReference type="PROSITE" id="PS50853">
    <property type="entry name" value="FN3"/>
    <property type="match status" value="3"/>
</dbReference>
<evidence type="ECO:0000313" key="10">
    <source>
        <dbReference type="Proteomes" id="UP001497525"/>
    </source>
</evidence>
<dbReference type="SMART" id="SM00408">
    <property type="entry name" value="IGc2"/>
    <property type="match status" value="3"/>
</dbReference>
<evidence type="ECO:0000256" key="4">
    <source>
        <dbReference type="SAM" id="MobiDB-lite"/>
    </source>
</evidence>
<feature type="region of interest" description="Disordered" evidence="4">
    <location>
        <begin position="292"/>
        <end position="328"/>
    </location>
</feature>
<feature type="region of interest" description="Disordered" evidence="4">
    <location>
        <begin position="1337"/>
        <end position="2287"/>
    </location>
</feature>
<comment type="caution">
    <text evidence="9">The sequence shown here is derived from an EMBL/GenBank/DDBJ whole genome shotgun (WGS) entry which is preliminary data.</text>
</comment>
<dbReference type="InterPro" id="IPR035899">
    <property type="entry name" value="DBL_dom_sf"/>
</dbReference>
<dbReference type="SUPFAM" id="SSF53067">
    <property type="entry name" value="Actin-like ATPase domain"/>
    <property type="match status" value="1"/>
</dbReference>
<dbReference type="SUPFAM" id="SSF48726">
    <property type="entry name" value="Immunoglobulin"/>
    <property type="match status" value="6"/>
</dbReference>
<dbReference type="CDD" id="cd00096">
    <property type="entry name" value="Ig"/>
    <property type="match status" value="2"/>
</dbReference>
<dbReference type="Pfam" id="PF00041">
    <property type="entry name" value="fn3"/>
    <property type="match status" value="1"/>
</dbReference>
<feature type="domain" description="Ig-like" evidence="7">
    <location>
        <begin position="1159"/>
        <end position="1266"/>
    </location>
</feature>
<feature type="domain" description="Protein kinase" evidence="6">
    <location>
        <begin position="4153"/>
        <end position="4436"/>
    </location>
</feature>
<feature type="compositionally biased region" description="Low complexity" evidence="4">
    <location>
        <begin position="4525"/>
        <end position="4535"/>
    </location>
</feature>
<dbReference type="PROSITE" id="PS50835">
    <property type="entry name" value="IG_LIKE"/>
    <property type="match status" value="5"/>
</dbReference>
<feature type="domain" description="Ig-like" evidence="7">
    <location>
        <begin position="2777"/>
        <end position="2865"/>
    </location>
</feature>
<evidence type="ECO:0000256" key="2">
    <source>
        <dbReference type="ARBA" id="ARBA00022737"/>
    </source>
</evidence>
<dbReference type="InterPro" id="IPR000719">
    <property type="entry name" value="Prot_kinase_dom"/>
</dbReference>
<evidence type="ECO:0000259" key="6">
    <source>
        <dbReference type="PROSITE" id="PS50011"/>
    </source>
</evidence>
<feature type="compositionally biased region" description="Basic and acidic residues" evidence="4">
    <location>
        <begin position="1353"/>
        <end position="1385"/>
    </location>
</feature>
<dbReference type="InterPro" id="IPR013098">
    <property type="entry name" value="Ig_I-set"/>
</dbReference>
<feature type="domain" description="Ig-like" evidence="7">
    <location>
        <begin position="886"/>
        <end position="966"/>
    </location>
</feature>
<feature type="domain" description="DH" evidence="5">
    <location>
        <begin position="373"/>
        <end position="585"/>
    </location>
</feature>
<dbReference type="InterPro" id="IPR007110">
    <property type="entry name" value="Ig-like_dom"/>
</dbReference>
<dbReference type="SUPFAM" id="SSF49265">
    <property type="entry name" value="Fibronectin type III"/>
    <property type="match status" value="4"/>
</dbReference>
<feature type="domain" description="Ig-like" evidence="7">
    <location>
        <begin position="3921"/>
        <end position="4023"/>
    </location>
</feature>
<evidence type="ECO:0000259" key="7">
    <source>
        <dbReference type="PROSITE" id="PS50835"/>
    </source>
</evidence>
<keyword evidence="2" id="KW-0677">Repeat</keyword>
<dbReference type="Pfam" id="PF07679">
    <property type="entry name" value="I-set"/>
    <property type="match status" value="1"/>
</dbReference>
<comment type="similarity">
    <text evidence="1">Belongs to the protein kinase superfamily. CAMK Ser/Thr protein kinase family.</text>
</comment>
<evidence type="ECO:0000259" key="8">
    <source>
        <dbReference type="PROSITE" id="PS50853"/>
    </source>
</evidence>
<feature type="compositionally biased region" description="Acidic residues" evidence="4">
    <location>
        <begin position="1897"/>
        <end position="1906"/>
    </location>
</feature>
<dbReference type="Proteomes" id="UP001497525">
    <property type="component" value="Unassembled WGS sequence"/>
</dbReference>
<dbReference type="InterPro" id="IPR003599">
    <property type="entry name" value="Ig_sub"/>
</dbReference>
<feature type="compositionally biased region" description="Polar residues" evidence="4">
    <location>
        <begin position="4593"/>
        <end position="4604"/>
    </location>
</feature>
<keyword evidence="3" id="KW-0393">Immunoglobulin domain</keyword>
<dbReference type="SMART" id="SM00409">
    <property type="entry name" value="IG"/>
    <property type="match status" value="7"/>
</dbReference>
<accession>A0AAV2TG06</accession>
<feature type="domain" description="Ig-like" evidence="7">
    <location>
        <begin position="4028"/>
        <end position="4132"/>
    </location>
</feature>
<feature type="compositionally biased region" description="Basic and acidic residues" evidence="4">
    <location>
        <begin position="2206"/>
        <end position="2222"/>
    </location>
</feature>
<dbReference type="PROSITE" id="PS50010">
    <property type="entry name" value="DH_2"/>
    <property type="match status" value="1"/>
</dbReference>
<dbReference type="PANTHER" id="PTHR13817">
    <property type="entry name" value="TITIN"/>
    <property type="match status" value="1"/>
</dbReference>
<dbReference type="Gene3D" id="3.30.420.40">
    <property type="match status" value="1"/>
</dbReference>
<dbReference type="InterPro" id="IPR013783">
    <property type="entry name" value="Ig-like_fold"/>
</dbReference>
<feature type="compositionally biased region" description="Basic and acidic residues" evidence="4">
    <location>
        <begin position="1989"/>
        <end position="2027"/>
    </location>
</feature>
<dbReference type="CDD" id="cd00063">
    <property type="entry name" value="FN3"/>
    <property type="match status" value="4"/>
</dbReference>
<dbReference type="SUPFAM" id="SSF56112">
    <property type="entry name" value="Protein kinase-like (PK-like)"/>
    <property type="match status" value="2"/>
</dbReference>
<dbReference type="InterPro" id="IPR004567">
    <property type="entry name" value="Type_II_PanK"/>
</dbReference>
<reference evidence="9" key="1">
    <citation type="submission" date="2024-06" db="EMBL/GenBank/DDBJ databases">
        <authorList>
            <person name="Liu X."/>
            <person name="Lenzi L."/>
            <person name="Haldenby T S."/>
            <person name="Uol C."/>
        </authorList>
    </citation>
    <scope>NUCLEOTIDE SEQUENCE</scope>
</reference>
<feature type="compositionally biased region" description="Basic and acidic residues" evidence="4">
    <location>
        <begin position="2123"/>
        <end position="2139"/>
    </location>
</feature>
<feature type="domain" description="Fibronectin type-III" evidence="8">
    <location>
        <begin position="2899"/>
        <end position="2992"/>
    </location>
</feature>
<feature type="domain" description="Fibronectin type-III" evidence="8">
    <location>
        <begin position="3798"/>
        <end position="3899"/>
    </location>
</feature>
<feature type="region of interest" description="Disordered" evidence="4">
    <location>
        <begin position="4593"/>
        <end position="4613"/>
    </location>
</feature>
<dbReference type="InterPro" id="IPR011009">
    <property type="entry name" value="Kinase-like_dom_sf"/>
</dbReference>
<dbReference type="Gene3D" id="2.60.40.10">
    <property type="entry name" value="Immunoglobulins"/>
    <property type="match status" value="10"/>
</dbReference>
<feature type="region of interest" description="Disordered" evidence="4">
    <location>
        <begin position="815"/>
        <end position="843"/>
    </location>
</feature>
<dbReference type="Gene3D" id="1.20.900.10">
    <property type="entry name" value="Dbl homology (DH) domain"/>
    <property type="match status" value="1"/>
</dbReference>
<dbReference type="SUPFAM" id="SSF48065">
    <property type="entry name" value="DBL homology domain (DH-domain)"/>
    <property type="match status" value="1"/>
</dbReference>
<dbReference type="PROSITE" id="PS50011">
    <property type="entry name" value="PROTEIN_KINASE_DOM"/>
    <property type="match status" value="2"/>
</dbReference>
<sequence length="5301" mass="597899">MASKIDSGASYICVPRNSPVVRLLSTVTTFFQCPKFATPVNTSSEEDQNYLLSLFLCLDSSVTVLKAESPKSLARVGGPSIIAWKFLGTGSLFSGGNHSSDELLALMDQSDHRAVDVLVRDIYSGDYAQLGLQGTVKVGSFGQAARCPDRPCCLAYMTQTLLVTMSSNIGQLAFLHAKQHSLTRIIFIPASPVDKIRRFALRSKKSFNDSFEATDENFFSFDRKIAEIHGFHFASFTVNAKARPNSPDLVDLVEDQAVDCLDADNPERWVVRPHPTVTRSSSFRVGLKRQSEISESPLAQTDQETGALKQSNGTEQETHSKKVADDKQNVGRVNTVCLSRSVVRSQRAKRDPRETFREEVITISNKQQEAKMKRRYALTELIDTEKEYIKALKPLCDMLSRLESKVTLRMGTEREETISLPEEVCQSLQGMRRNLDAITEFSEKVLQNELSCCAINPTNAAECFLKHEDSLEKYTQYLVHMSALVKRVVQIEGFDNETQFPLSGTSETSAELVDALDGNAISSQRTSVSFKYFLELADIPNFRLAAYRGLLRDVARYTARAGGSTRELENAMICVRQASRRASECGEQWNPLAKSGPADQEFNEIFFNNDVNAVLPPSIVRLTDLTTSRRRKIQHEPEDEKRGRLILLPEHLVFAQWSAESDAWSIQWIVETKRIRIGMLSEKGETKPWFELWDVGGTEPLKTIIRVTCQNELSRNAWKADLERLLMSSLNCNADETSVSTEIVTAHEEADLKQRLHYAELTDLSDFAMDSVDEVYVDAQEDMQQVDYQIVDSPHLSKTGDTNLKRVSVFSYKSSRSDDTTSSSYHTAEEPLDEDASSKAKDNSTTLYESYTTLDELSTSLGEDVRSVLDESLLDDNRMDAETPIPSDTAVTKAVTKTITVHGGEQIQFNASFTISGPVAYEVEWMLDGHPIPPELNADMILSDTDTRLLIAHADPKIHSGTFSCRCRLFEGTETAVYFCVNIIPTSPEEKEEKSLVKETADEIAVEAEQDQSKPAIDAMENILLPLPDNQLDLAVGQLLELRIKVDKEAASRLCQRLHKTNKPVRWDSSMVEWQRDSHTLETGKKCRVVEDSDLIILQATTMDALPDKTYTYRCVLKLPVDNEHTVPVMATIPVKFHAPTEEETKTDITPVELLPPSPNESLLKAVSISSLIDIQLIQGQRFRLVTPFDLADASEDLVIWWTYNGEIVSARNLEPEPSTPFHCLLDKTNQTVKLAKPVVEMSDKGTYVCWTRDPKFGNTDRKCVEYVVDVLESDSALLAGEEENDETEEQIMAWLEEQGKEEAAKQGEEEHGWEQMLAKDEAEKAELDLGKLQPRLEDEEVTVEQTEVETSQECRLKHAQPDETTKQDLAKETEVTAQEVEKLGIESQSEAFEEGERGGEESDKKIKDDGAAREAQGEGAEMLKAEAERQGEKEAQRHKEEMGDEPKEEKNRKEEGANRRAEDENKRKELEEANLKAEEERRQKEEEEKRKGEEEAKRKAEGERRRKEEEEATRRAEEEEKQKEEEEAKRKAAEEIKRRKEEEAKRKADEERKRKEEEEARREAEKEKKRKEEEEAKQRAEEERKQKEEEEKKQRKEEKKRKAEEKAKRKAEEKAQKEEEEAKQKAEEEKRRKEEGEAKRKAEEEKKRKEGEEAEQKAEEEKKRKEEERRRKEKEEARRRAEEERKRKEEEEEKQRAEEEKKRKAEETAKRKAEEKAQKEEEEAKRKAEEGKRRKEEEEVRQKAEEEKKRKEEGEAKRRAEEEKKRREEEEAEQKAKEEKKRKEEEERRRKAEEEKKRKEEDEAKQRAEEERKQKEEEKAKQGAGEEEKQKEEEKARQKAEEKKRKEEGKAERKTEEEAKQEAEGEKGRKESEAGRKAEERKKRKKAKEIKRKAEEEGERGEEEEVKQTAEWAAKQKEEAGTKRKTEDEGRKGKKSGRETEDEEKQGDDEGLMQKDEEVKKPKEEGAVKRRSVKEGKDRDEKRRHKHGKEDEVAVTAKEEDSQSRDDTRRKAEKRLEGKESKKDEEGSGLDTNKVEQNGELKSPVLRGTEVDSEMKAKQKSKEERQKEKETKLKSKKEKTVKDGPKERTAEEIDANKEEKTQLKTKRKAQKDMYNESEAPEEELKKKEGEEGRAHEGEESLISKTESGEKRGGRDTGRKQSVRDDSELEDERTVMEPKRGLETMEGDDKKTEKAENDGRKKRVDNRKTHELEGASETEERNTTLQADELESPEVRTEAVVSDEEKVRVDKSKRRKKKRGEEEEELESANIALQNRVESPKDKTKTPLEDMASDKLERTDVLENGLAESTSDYTGEASLEEAPGVAIRSGRHKRKKIFSADQSAYTKGFDQYDFILSMPKTKSGTNVEDINQDAISLVLAKAIESAGRFAVLAKEGETLAINVTGLPGQVHRAVWSLSGQTLQDTEHYQTNLEMQSTDTDAEIGTASLRIKELTADDRGSYELELYGTRKSDTNEEGTEEEVKIASVIIPVEFESPEVEPTEIGKKWPKRAEDENEEHFRIARSHCTDLSVPLRESSTICLAAQFPTMGIEHTTTDFQWLCDGVPIDIEYPMETTISCDPDKDDGTVKLFIPNISLSNAGRYCLKYSDKGLQRLPQLLNDPVARERAQRTLTLATPLTFPPVEITSSSHARGIPEARGYPYPELIFAHQLPPSLSFKEHEKAKLEVKLAKDVQLLNYDWYLDGRRIDPETSPDIAIWRTDNSLVFTILRIRPDLAGNYEVRVHTREGDASTSTKLSVEQLSDRTSRYVVSANDGLIPVFTRRLQDTEVELGDCVRFTARVLAEPPPVIVWKHNGNLVVGDHRVRLLNDEVNPSLTIRNVKPQDRGRYSCIATNSLGRVETDAILTILGVEEISMLDYEDNFGVALKSKPAKLSALPLKAPELQLTGLDPVSVNLQWKPLTEDDIAYTVEVSKDGGRWWEPVIKETKECSVSLPAELAPPLTPLQIRVVSLNQYGLGPASAPIRIPVRACLPQMPSIKPDIQQEDAASVLIQWQPAVPSIIGPQFYGDIHIDPKEMLGRVWYAVEVREGSQASWRRVATDINGLSCVHHLRPGTSCAVRVVAINRFGESTPTPIGLVNIDPNSLSPNLAPDPPWVALSRPNGEANTGGRTNQRPSLTLFWKPAYMPEYCSACVKGLDPVYRIEWRRGRSGNWLVLADDVTSVETGFRLPAEFVTCLLDDLKPRSEFTSPSSLNNQTIELRMFCWNKFGESGPTKPCRLVGSQLFRGQCLKNAVSALEETVHNPQTDGGNELDQIPVISTPDGQPRLHASLASVTAADEFEVNWDNYTAGTQHLNVQSVPERHNRYRIEKYVRDLSQTDDFHNPKYSWKIYNLSDSLIYGENYILNVRPDKEEQIFRVLALDDTGGRPSWMDTYEHIRIPPMAELLPGAPSEVSVKSVPTDSKVTSAENQISWTPSQQHPLLIRQIRSADEFIEPQRIGTLRYRVDVRTTLNDLAPWREVAQTDEFITEAVDGKAEPGTQLIYRVTPYNLFGDGPSTISSPVHMPIMFDSLEGCVEDLRYTILGPEEVQLRWRLGDPAIDTLRRETNVDSRQRTKKLARSDSVDLADRVTFTVELRSGYAGEWSPVIENIWGDLVGKAALCDCPYLDRDAACRVVAYIDGHRTVPSRPIVFNIRSADLVPDFSFVKPVVNVESVEEYAIRWDEPDIQEIYPDHVLGLTTPQTLYQGRKYTVQVQEDGSTAWEDLSPRLDVAYWNWEKPNPLKGYRIRILPENQFGVGTPSRVVQIAPQVVIPDLSFVRPSIEMPVEILAGSTAPELVWQLPRAYTLEKTLTPHTFEVQVRGVKKTARSRSDSRFALDRQDDRGVADEDESIWRVLETNLKKTRLPLERLDPEQEYWLRVVAVTPYGRGNPSHPVRKLVDLAARRHQRTSVSIGTLHEATPLTPTFIKPKGTVIYAPLGGHLELKCVLQSLPFDLEVRFDWYLNDKSINIGSPGFSNEVSRFHSYISKSGDTAVLQIDELTENDFGLYKCKAVNIRGVAVKEFSVAKADAPVFLEVPIPVLTVQLHGRFELPCSVDAIPPATFFWTRDSKRVVQSHHTKIGSILNEASVEQPLDGSVPTIDVSLSVERCIYQDAGLYTLVAENVAGRIQTSCLVHIEENPTHTRVNARWTDIGKHYYVLRRLAKDSTSELRLLIDKKTNQEYVGKLFSLDDPMSRVSGAREFECLSRLCHPNVVQLVDAIVSNNVLVLITERLTGPTLLDSVLSCQNWSEFAAASPENLVFARGLTLTAMNRNTQYLDLCQALSPLVSDTMGYGATDRHKMSVLSSLIKLVGFSAAEPISQNKEACPPPHRYRPEFSAPEVLLAAESGEHDLASSQVGPQADVWSCGVLTYLLLVGWSPFVDTATGEVMREKILNADVSFDLEGFQYVSDVAKEFLTELLHKDPRLRPTAAECLSHPWISQTNHPSRKSLEYRLDRLPKYKELYSKKSAVEFIGSAEPRNPQRRMSGGSLTSADVEGRTPSSQMISKDVKQRITSLSTRPVHNEDSTSDISSRASSIAHLPDSSENADSGSELTDRDTGYFKGDAMITTVDDASEEVNMKLSMFRQNTLTEASQLMSDQADLNSSSEPMHPDGEALPKSRSKIVLDSATMRLVARASMPVFASPLRDSYFDIHLGEARFSCQLASCAYLPPGIHGHHEAISEIYPGQVMQAGMIQPSAAVAAWYLGGCLLSDGPGVMLGAGPGGWLWLCLSDLQPEQAGSVVECVVRNRAGTARTQARLLIAEPPKPPGRPGLSDIRSTEALITWASTELAANGDIIYRVDAKYADKDNRLAWHTLGYTVDCRFLATELLPNTRYRMRVCACNIHGWGNYSVASSEYQTLSASAPETGPIFPDYDRSWILRWRQAPDIYSLSEHPGAVGLSLVQHGVSPLPVSDRALQDLQSNGGLITNLAVLREVCWPEYLVSRGRFSKLIVARTNPMITQQSADGGVELYLPPRLLLKVTEVDPNSGSVEQMARQEAILQTGLNTSSGGNFAAIEDYFSGAVNSYVFTFNRHLLSSGWSLGWLANDAAKPSVGVSVSHWIPGGQLLDVLCSRTEYTEYSIMRWTQQLLLALRWFYSKFYGRPYVNLYPRHVIAARRSSALPDLVLVGLQPETECDASDEAFRAPELTRGEAPSHHSDLWSLGAFVYLLMTGECPKNIKELAAKPPVDTKAELPPQGAADAEKRTPKASKQSSDESPCVDFKKLRTFSKFGKKLVFNCLQPTPKKRGTVDFWLESKWFDMHSDNVQKLAKNAVLSSQLEAFRMKQTDHSVPFADVLPKDLELP</sequence>
<feature type="domain" description="Protein kinase" evidence="6">
    <location>
        <begin position="4934"/>
        <end position="5256"/>
    </location>
</feature>
<proteinExistence type="inferred from homology"/>
<evidence type="ECO:0000256" key="3">
    <source>
        <dbReference type="ARBA" id="ARBA00023319"/>
    </source>
</evidence>
<dbReference type="Gene3D" id="1.10.510.10">
    <property type="entry name" value="Transferase(Phosphotransferase) domain 1"/>
    <property type="match status" value="3"/>
</dbReference>
<dbReference type="InterPro" id="IPR036116">
    <property type="entry name" value="FN3_sf"/>
</dbReference>
<dbReference type="SMART" id="SM00060">
    <property type="entry name" value="FN3"/>
    <property type="match status" value="6"/>
</dbReference>
<feature type="region of interest" description="Disordered" evidence="4">
    <location>
        <begin position="4471"/>
        <end position="4556"/>
    </location>
</feature>
<feature type="compositionally biased region" description="Basic and acidic residues" evidence="4">
    <location>
        <begin position="1915"/>
        <end position="1940"/>
    </location>
</feature>
<feature type="compositionally biased region" description="Basic and acidic residues" evidence="4">
    <location>
        <begin position="2233"/>
        <end position="2250"/>
    </location>
</feature>
<feature type="domain" description="Fibronectin type-III" evidence="8">
    <location>
        <begin position="4764"/>
        <end position="4859"/>
    </location>
</feature>
<protein>
    <submittedName>
        <fullName evidence="9">Uncharacterized protein</fullName>
    </submittedName>
</protein>
<evidence type="ECO:0000256" key="1">
    <source>
        <dbReference type="ARBA" id="ARBA00006692"/>
    </source>
</evidence>
<feature type="compositionally biased region" description="Polar residues" evidence="4">
    <location>
        <begin position="293"/>
        <end position="315"/>
    </location>
</feature>
<feature type="compositionally biased region" description="Basic and acidic residues" evidence="4">
    <location>
        <begin position="1395"/>
        <end position="1882"/>
    </location>
</feature>
<feature type="compositionally biased region" description="Acidic residues" evidence="4">
    <location>
        <begin position="1941"/>
        <end position="1952"/>
    </location>
</feature>
<dbReference type="InterPro" id="IPR003961">
    <property type="entry name" value="FN3_dom"/>
</dbReference>
<dbReference type="SMART" id="SM00220">
    <property type="entry name" value="S_TKc"/>
    <property type="match status" value="1"/>
</dbReference>
<dbReference type="GO" id="GO:0015937">
    <property type="term" value="P:coenzyme A biosynthetic process"/>
    <property type="evidence" value="ECO:0007669"/>
    <property type="project" value="InterPro"/>
</dbReference>
<dbReference type="Pfam" id="PF00069">
    <property type="entry name" value="Pkinase"/>
    <property type="match status" value="2"/>
</dbReference>
<feature type="compositionally biased region" description="Basic and acidic residues" evidence="4">
    <location>
        <begin position="2147"/>
        <end position="2199"/>
    </location>
</feature>
<feature type="compositionally biased region" description="Basic and acidic residues" evidence="4">
    <location>
        <begin position="316"/>
        <end position="328"/>
    </location>
</feature>
<gene>
    <name evidence="9" type="ORF">CDAUBV1_LOCUS9402</name>
</gene>
<dbReference type="EMBL" id="CAXLJL010000256">
    <property type="protein sequence ID" value="CAL5135227.1"/>
    <property type="molecule type" value="Genomic_DNA"/>
</dbReference>
<feature type="compositionally biased region" description="Polar residues" evidence="4">
    <location>
        <begin position="4540"/>
        <end position="4549"/>
    </location>
</feature>
<dbReference type="GO" id="GO:0005085">
    <property type="term" value="F:guanyl-nucleotide exchange factor activity"/>
    <property type="evidence" value="ECO:0007669"/>
    <property type="project" value="InterPro"/>
</dbReference>
<dbReference type="GO" id="GO:0005524">
    <property type="term" value="F:ATP binding"/>
    <property type="evidence" value="ECO:0007669"/>
    <property type="project" value="InterPro"/>
</dbReference>
<feature type="region of interest" description="Disordered" evidence="4">
    <location>
        <begin position="5183"/>
        <end position="5214"/>
    </location>
</feature>
<evidence type="ECO:0000259" key="5">
    <source>
        <dbReference type="PROSITE" id="PS50010"/>
    </source>
</evidence>
<dbReference type="PANTHER" id="PTHR13817:SF73">
    <property type="entry name" value="FIBRONECTIN TYPE-III DOMAIN-CONTAINING PROTEIN"/>
    <property type="match status" value="1"/>
</dbReference>
<dbReference type="InterPro" id="IPR050964">
    <property type="entry name" value="Striated_Muscle_Regulatory"/>
</dbReference>
<dbReference type="InterPro" id="IPR036179">
    <property type="entry name" value="Ig-like_dom_sf"/>
</dbReference>
<feature type="compositionally biased region" description="Basic and acidic residues" evidence="4">
    <location>
        <begin position="1953"/>
        <end position="1982"/>
    </location>
</feature>
<feature type="compositionally biased region" description="Basic residues" evidence="4">
    <location>
        <begin position="1883"/>
        <end position="1892"/>
    </location>
</feature>
<dbReference type="Pfam" id="PF03630">
    <property type="entry name" value="Fumble"/>
    <property type="match status" value="1"/>
</dbReference>
<feature type="compositionally biased region" description="Basic and acidic residues" evidence="4">
    <location>
        <begin position="2050"/>
        <end position="2103"/>
    </location>
</feature>